<feature type="transmembrane region" description="Helical" evidence="1">
    <location>
        <begin position="238"/>
        <end position="263"/>
    </location>
</feature>
<reference evidence="2 3" key="1">
    <citation type="submission" date="2011-09" db="EMBL/GenBank/DDBJ databases">
        <title>The Genome Sequence of Plasmodium vivax North Korean.</title>
        <authorList>
            <consortium name="The Broad Institute Genome Sequencing Platform"/>
            <consortium name="The Broad Institute Genome Sequencing Center for Infectious Disease"/>
            <person name="Neafsey D."/>
            <person name="Carlton J."/>
            <person name="Barnwell J."/>
            <person name="Collins W."/>
            <person name="Escalante A."/>
            <person name="Mullikin J."/>
            <person name="Saul A."/>
            <person name="Guigo R."/>
            <person name="Camara F."/>
            <person name="Young S.K."/>
            <person name="Zeng Q."/>
            <person name="Gargeya S."/>
            <person name="Fitzgerald M."/>
            <person name="Haas B."/>
            <person name="Abouelleil A."/>
            <person name="Alvarado L."/>
            <person name="Arachchi H.M."/>
            <person name="Berlin A."/>
            <person name="Brown A."/>
            <person name="Chapman S.B."/>
            <person name="Chen Z."/>
            <person name="Dunbar C."/>
            <person name="Freedman E."/>
            <person name="Gearin G."/>
            <person name="Gellesch M."/>
            <person name="Goldberg J."/>
            <person name="Griggs A."/>
            <person name="Gujja S."/>
            <person name="Heiman D."/>
            <person name="Howarth C."/>
            <person name="Larson L."/>
            <person name="Lui A."/>
            <person name="MacDonald P.J.P."/>
            <person name="Montmayeur A."/>
            <person name="Murphy C."/>
            <person name="Neiman D."/>
            <person name="Pearson M."/>
            <person name="Priest M."/>
            <person name="Roberts A."/>
            <person name="Saif S."/>
            <person name="Shea T."/>
            <person name="Shenoy N."/>
            <person name="Sisk P."/>
            <person name="Stolte C."/>
            <person name="Sykes S."/>
            <person name="Wortman J."/>
            <person name="Nusbaum C."/>
            <person name="Birren B."/>
        </authorList>
    </citation>
    <scope>NUCLEOTIDE SEQUENCE [LARGE SCALE GENOMIC DNA]</scope>
    <source>
        <strain evidence="2 3">North Korean</strain>
    </source>
</reference>
<evidence type="ECO:0000313" key="3">
    <source>
        <dbReference type="Proteomes" id="UP000053239"/>
    </source>
</evidence>
<dbReference type="EMBL" id="KQ235298">
    <property type="protein sequence ID" value="KNA01000.1"/>
    <property type="molecule type" value="Genomic_DNA"/>
</dbReference>
<evidence type="ECO:0000256" key="1">
    <source>
        <dbReference type="SAM" id="Phobius"/>
    </source>
</evidence>
<name>A0A0J9TZ28_PLAVI</name>
<evidence type="ECO:0008006" key="4">
    <source>
        <dbReference type="Google" id="ProtNLM"/>
    </source>
</evidence>
<evidence type="ECO:0000313" key="2">
    <source>
        <dbReference type="EMBL" id="KNA01000.1"/>
    </source>
</evidence>
<gene>
    <name evidence="2" type="ORF">PVNG_03107</name>
</gene>
<dbReference type="AlphaFoldDB" id="A0A0J9TZ28"/>
<accession>A0A0J9TZ28</accession>
<keyword evidence="1" id="KW-0472">Membrane</keyword>
<sequence>MMLLRNYNFKGKRKHIFLAKILTFIILIWIYDQNNVPSFGTYLKKKTYHDSIFTACFNRSLAKHGTQMYEKYQKQGQNLNDGKMNKIIKDDKENYEYLKKGLNNLDSHKKDYKKRQDRKKGLARLDCYYEKKIFDKMEYVEELARKFKNDKKTFKKKVYKKYGYFLIIFTLIPVLGLIMPLYFNKYNPLLKKWCLRVCLSKHKKDEPNFTESEIENAIQHHETKGRFVMSITKDTWNVIYIVNTVFLCLSFIIVLSVIIYIMLKVIKYEKLKAGKGKMNLREYCHFCKNILYKKCQQ</sequence>
<dbReference type="Proteomes" id="UP000053239">
    <property type="component" value="Unassembled WGS sequence"/>
</dbReference>
<organism evidence="2 3">
    <name type="scientific">Plasmodium vivax North Korean</name>
    <dbReference type="NCBI Taxonomy" id="1035514"/>
    <lineage>
        <taxon>Eukaryota</taxon>
        <taxon>Sar</taxon>
        <taxon>Alveolata</taxon>
        <taxon>Apicomplexa</taxon>
        <taxon>Aconoidasida</taxon>
        <taxon>Haemosporida</taxon>
        <taxon>Plasmodiidae</taxon>
        <taxon>Plasmodium</taxon>
        <taxon>Plasmodium (Plasmodium)</taxon>
    </lineage>
</organism>
<dbReference type="InterPro" id="IPR022139">
    <property type="entry name" value="Fam-L/Fam-M-like_plasmodium"/>
</dbReference>
<keyword evidence="1" id="KW-0812">Transmembrane</keyword>
<dbReference type="Pfam" id="PF12420">
    <property type="entry name" value="DUF3671"/>
    <property type="match status" value="1"/>
</dbReference>
<dbReference type="OrthoDB" id="389413at2759"/>
<keyword evidence="1" id="KW-1133">Transmembrane helix</keyword>
<protein>
    <recommendedName>
        <fullName evidence="4">Variable surface protein Vir35</fullName>
    </recommendedName>
</protein>
<feature type="transmembrane region" description="Helical" evidence="1">
    <location>
        <begin position="15"/>
        <end position="31"/>
    </location>
</feature>
<feature type="transmembrane region" description="Helical" evidence="1">
    <location>
        <begin position="162"/>
        <end position="183"/>
    </location>
</feature>
<proteinExistence type="predicted"/>